<dbReference type="PANTHER" id="PTHR33744:SF1">
    <property type="entry name" value="DNA-BINDING TRANSCRIPTIONAL ACTIVATOR ADER"/>
    <property type="match status" value="1"/>
</dbReference>
<evidence type="ECO:0000313" key="4">
    <source>
        <dbReference type="Proteomes" id="UP000199137"/>
    </source>
</evidence>
<sequence>MRELVTHLSALDPGAAETVKVIAYFDRLVEGRAGLEPIVRGAAVLSGCPARLADDERRVRVRVEPDGRVVPSAEPPDPEWPSAPVRPDGPVALWLERPGPASPVDAMVLERASAAARSVLDRTRGRVVDPASVEVVLDASADERTRLRAAHRLGLGSAARAVVTDGVPLVVPPQWTPSGRARAGLGTVVDLADLPLSGAQARTAFRFTAAEDDPGPSVVDYAELGGLAVLADAVGPRTEPVADVASLEHARTAAPWVVPTLVAVAGAPSLRAAANTLVVHHSTLQERLAHAEHLLGWPVRDPAGRLRLQLAIALWRLHRTG</sequence>
<evidence type="ECO:0000313" key="5">
    <source>
        <dbReference type="Proteomes" id="UP000470404"/>
    </source>
</evidence>
<dbReference type="Pfam" id="PF13556">
    <property type="entry name" value="HTH_30"/>
    <property type="match status" value="1"/>
</dbReference>
<reference evidence="3 4" key="1">
    <citation type="submission" date="2016-10" db="EMBL/GenBank/DDBJ databases">
        <authorList>
            <person name="de Groot N.N."/>
        </authorList>
    </citation>
    <scope>NUCLEOTIDE SEQUENCE [LARGE SCALE GENOMIC DNA]</scope>
    <source>
        <strain evidence="3 4">DSM 44637</strain>
    </source>
</reference>
<accession>A0A1I5Z625</accession>
<protein>
    <submittedName>
        <fullName evidence="3">PucR C-terminal helix-turn-helix domain-containing protein</fullName>
    </submittedName>
    <submittedName>
        <fullName evidence="2">PucR family transcriptional regulator</fullName>
    </submittedName>
</protein>
<dbReference type="RefSeq" id="WP_067582924.1">
    <property type="nucleotide sequence ID" value="NZ_FOWC01000014.1"/>
</dbReference>
<dbReference type="Proteomes" id="UP000470404">
    <property type="component" value="Unassembled WGS sequence"/>
</dbReference>
<reference evidence="2 5" key="2">
    <citation type="submission" date="2020-01" db="EMBL/GenBank/DDBJ databases">
        <title>Insect and environment-associated Actinomycetes.</title>
        <authorList>
            <person name="Currrie C."/>
            <person name="Chevrette M."/>
            <person name="Carlson C."/>
            <person name="Stubbendieck R."/>
            <person name="Wendt-Pienkowski E."/>
        </authorList>
    </citation>
    <scope>NUCLEOTIDE SEQUENCE [LARGE SCALE GENOMIC DNA]</scope>
    <source>
        <strain evidence="2 5">SID8386</strain>
    </source>
</reference>
<dbReference type="PANTHER" id="PTHR33744">
    <property type="entry name" value="CARBOHYDRATE DIACID REGULATOR"/>
    <property type="match status" value="1"/>
</dbReference>
<dbReference type="EMBL" id="JAAGNC010000183">
    <property type="protein sequence ID" value="NEC60913.1"/>
    <property type="molecule type" value="Genomic_DNA"/>
</dbReference>
<name>A0A1I5Z625_9PSEU</name>
<dbReference type="Gene3D" id="1.10.10.2840">
    <property type="entry name" value="PucR C-terminal helix-turn-helix domain"/>
    <property type="match status" value="1"/>
</dbReference>
<evidence type="ECO:0000313" key="2">
    <source>
        <dbReference type="EMBL" id="NEC60913.1"/>
    </source>
</evidence>
<keyword evidence="5" id="KW-1185">Reference proteome</keyword>
<feature type="domain" description="PucR C-terminal helix-turn-helix" evidence="1">
    <location>
        <begin position="268"/>
        <end position="313"/>
    </location>
</feature>
<dbReference type="InterPro" id="IPR042070">
    <property type="entry name" value="PucR_C-HTH_sf"/>
</dbReference>
<proteinExistence type="predicted"/>
<gene>
    <name evidence="2" type="ORF">G3I59_36285</name>
    <name evidence="3" type="ORF">SAMN05421854_1148</name>
</gene>
<dbReference type="InterPro" id="IPR051448">
    <property type="entry name" value="CdaR-like_regulators"/>
</dbReference>
<evidence type="ECO:0000259" key="1">
    <source>
        <dbReference type="Pfam" id="PF13556"/>
    </source>
</evidence>
<dbReference type="Proteomes" id="UP000199137">
    <property type="component" value="Unassembled WGS sequence"/>
</dbReference>
<dbReference type="InterPro" id="IPR025736">
    <property type="entry name" value="PucR_C-HTH_dom"/>
</dbReference>
<dbReference type="AlphaFoldDB" id="A0A1I5Z625"/>
<dbReference type="STRING" id="112413.SAMN05421854_1148"/>
<dbReference type="OrthoDB" id="5051269at2"/>
<evidence type="ECO:0000313" key="3">
    <source>
        <dbReference type="EMBL" id="SFQ51795.1"/>
    </source>
</evidence>
<dbReference type="EMBL" id="FOWC01000014">
    <property type="protein sequence ID" value="SFQ51795.1"/>
    <property type="molecule type" value="Genomic_DNA"/>
</dbReference>
<organism evidence="3 4">
    <name type="scientific">Amycolatopsis rubida</name>
    <dbReference type="NCBI Taxonomy" id="112413"/>
    <lineage>
        <taxon>Bacteria</taxon>
        <taxon>Bacillati</taxon>
        <taxon>Actinomycetota</taxon>
        <taxon>Actinomycetes</taxon>
        <taxon>Pseudonocardiales</taxon>
        <taxon>Pseudonocardiaceae</taxon>
        <taxon>Amycolatopsis</taxon>
    </lineage>
</organism>